<protein>
    <submittedName>
        <fullName evidence="4">AcrR family transcriptional regulator</fullName>
    </submittedName>
</protein>
<feature type="DNA-binding region" description="H-T-H motif" evidence="2">
    <location>
        <begin position="31"/>
        <end position="50"/>
    </location>
</feature>
<sequence length="283" mass="31367">MSGNEVRDAMLGTALEMVYVHGLTVSLDHISMDAIVAASGVARSAAYRVWPRREEFINDLLLQLAASPQASPVVYDPPTLKMALNALIELREGLTTPESRRKILIEVCRIGAITNFEDIRQRNTWQTHMALSATVLSYPEEYRRELQDAINQASSSYVDGMAQFYEAMGLALGFETIPGTDFRYLAAVSSALMEGMVLRSLTVYDGRAGLPDLIRTFTADPFNTGDEREWNAAAISFTANLLAVARPSGDITSAELDERLERVRQAIARIEADAEESKEWLTR</sequence>
<dbReference type="SUPFAM" id="SSF46689">
    <property type="entry name" value="Homeodomain-like"/>
    <property type="match status" value="1"/>
</dbReference>
<organism evidence="4 5">
    <name type="scientific">Hoyosella altamirensis</name>
    <dbReference type="NCBI Taxonomy" id="616997"/>
    <lineage>
        <taxon>Bacteria</taxon>
        <taxon>Bacillati</taxon>
        <taxon>Actinomycetota</taxon>
        <taxon>Actinomycetes</taxon>
        <taxon>Mycobacteriales</taxon>
        <taxon>Hoyosellaceae</taxon>
        <taxon>Hoyosella</taxon>
    </lineage>
</organism>
<gene>
    <name evidence="4" type="ORF">FHU29_001030</name>
</gene>
<evidence type="ECO:0000256" key="1">
    <source>
        <dbReference type="ARBA" id="ARBA00023125"/>
    </source>
</evidence>
<keyword evidence="5" id="KW-1185">Reference proteome</keyword>
<dbReference type="Proteomes" id="UP000567922">
    <property type="component" value="Unassembled WGS sequence"/>
</dbReference>
<reference evidence="4 5" key="1">
    <citation type="submission" date="2020-08" db="EMBL/GenBank/DDBJ databases">
        <title>Sequencing the genomes of 1000 actinobacteria strains.</title>
        <authorList>
            <person name="Klenk H.-P."/>
        </authorList>
    </citation>
    <scope>NUCLEOTIDE SEQUENCE [LARGE SCALE GENOMIC DNA]</scope>
    <source>
        <strain evidence="4 5">DSM 45258</strain>
    </source>
</reference>
<dbReference type="PROSITE" id="PS50977">
    <property type="entry name" value="HTH_TETR_2"/>
    <property type="match status" value="1"/>
</dbReference>
<dbReference type="RefSeq" id="WP_064441747.1">
    <property type="nucleotide sequence ID" value="NZ_BDDI01000015.1"/>
</dbReference>
<dbReference type="InterPro" id="IPR009057">
    <property type="entry name" value="Homeodomain-like_sf"/>
</dbReference>
<accession>A0A839RKF0</accession>
<keyword evidence="1 2" id="KW-0238">DNA-binding</keyword>
<dbReference type="InterPro" id="IPR001647">
    <property type="entry name" value="HTH_TetR"/>
</dbReference>
<evidence type="ECO:0000259" key="3">
    <source>
        <dbReference type="PROSITE" id="PS50977"/>
    </source>
</evidence>
<dbReference type="EMBL" id="JACHWS010000001">
    <property type="protein sequence ID" value="MBB3036596.1"/>
    <property type="molecule type" value="Genomic_DNA"/>
</dbReference>
<evidence type="ECO:0000256" key="2">
    <source>
        <dbReference type="PROSITE-ProRule" id="PRU00335"/>
    </source>
</evidence>
<dbReference type="GO" id="GO:0003677">
    <property type="term" value="F:DNA binding"/>
    <property type="evidence" value="ECO:0007669"/>
    <property type="project" value="UniProtKB-UniRule"/>
</dbReference>
<feature type="domain" description="HTH tetR-type" evidence="3">
    <location>
        <begin position="4"/>
        <end position="68"/>
    </location>
</feature>
<evidence type="ECO:0000313" key="4">
    <source>
        <dbReference type="EMBL" id="MBB3036596.1"/>
    </source>
</evidence>
<evidence type="ECO:0000313" key="5">
    <source>
        <dbReference type="Proteomes" id="UP000567922"/>
    </source>
</evidence>
<dbReference type="Gene3D" id="1.10.357.10">
    <property type="entry name" value="Tetracycline Repressor, domain 2"/>
    <property type="match status" value="1"/>
</dbReference>
<name>A0A839RKF0_9ACTN</name>
<dbReference type="OrthoDB" id="9796019at2"/>
<comment type="caution">
    <text evidence="4">The sequence shown here is derived from an EMBL/GenBank/DDBJ whole genome shotgun (WGS) entry which is preliminary data.</text>
</comment>
<dbReference type="AlphaFoldDB" id="A0A839RKF0"/>
<proteinExistence type="predicted"/>